<proteinExistence type="predicted"/>
<organism evidence="1 2">
    <name type="scientific">Pleurodeles waltl</name>
    <name type="common">Iberian ribbed newt</name>
    <dbReference type="NCBI Taxonomy" id="8319"/>
    <lineage>
        <taxon>Eukaryota</taxon>
        <taxon>Metazoa</taxon>
        <taxon>Chordata</taxon>
        <taxon>Craniata</taxon>
        <taxon>Vertebrata</taxon>
        <taxon>Euteleostomi</taxon>
        <taxon>Amphibia</taxon>
        <taxon>Batrachia</taxon>
        <taxon>Caudata</taxon>
        <taxon>Salamandroidea</taxon>
        <taxon>Salamandridae</taxon>
        <taxon>Pleurodelinae</taxon>
        <taxon>Pleurodeles</taxon>
    </lineage>
</organism>
<protein>
    <submittedName>
        <fullName evidence="1">Uncharacterized protein</fullName>
    </submittedName>
</protein>
<name>A0AAV7NNK8_PLEWA</name>
<sequence length="97" mass="11710">MLIKHADKKVAKLQVVIEKMEKYIEAVTLKEVINKNYEVLDKVMDEYQLYLHDKKLRKIKRDDMDYKEGRIYTFARKYDNVKITNLGKRTCGGYYRI</sequence>
<dbReference type="AlphaFoldDB" id="A0AAV7NNK8"/>
<dbReference type="Proteomes" id="UP001066276">
    <property type="component" value="Chromosome 8"/>
</dbReference>
<evidence type="ECO:0000313" key="1">
    <source>
        <dbReference type="EMBL" id="KAJ1117675.1"/>
    </source>
</evidence>
<dbReference type="EMBL" id="JANPWB010000012">
    <property type="protein sequence ID" value="KAJ1117675.1"/>
    <property type="molecule type" value="Genomic_DNA"/>
</dbReference>
<comment type="caution">
    <text evidence="1">The sequence shown here is derived from an EMBL/GenBank/DDBJ whole genome shotgun (WGS) entry which is preliminary data.</text>
</comment>
<keyword evidence="2" id="KW-1185">Reference proteome</keyword>
<evidence type="ECO:0000313" key="2">
    <source>
        <dbReference type="Proteomes" id="UP001066276"/>
    </source>
</evidence>
<gene>
    <name evidence="1" type="ORF">NDU88_005872</name>
</gene>
<reference evidence="1" key="1">
    <citation type="journal article" date="2022" name="bioRxiv">
        <title>Sequencing and chromosome-scale assembly of the giantPleurodeles waltlgenome.</title>
        <authorList>
            <person name="Brown T."/>
            <person name="Elewa A."/>
            <person name="Iarovenko S."/>
            <person name="Subramanian E."/>
            <person name="Araus A.J."/>
            <person name="Petzold A."/>
            <person name="Susuki M."/>
            <person name="Suzuki K.-i.T."/>
            <person name="Hayashi T."/>
            <person name="Toyoda A."/>
            <person name="Oliveira C."/>
            <person name="Osipova E."/>
            <person name="Leigh N.D."/>
            <person name="Simon A."/>
            <person name="Yun M.H."/>
        </authorList>
    </citation>
    <scope>NUCLEOTIDE SEQUENCE</scope>
    <source>
        <strain evidence="1">20211129_DDA</strain>
        <tissue evidence="1">Liver</tissue>
    </source>
</reference>
<accession>A0AAV7NNK8</accession>